<gene>
    <name evidence="1" type="ORF">CZ787_06225</name>
</gene>
<reference evidence="1 2" key="1">
    <citation type="submission" date="2017-02" db="EMBL/GenBank/DDBJ databases">
        <authorList>
            <person name="Dridi B."/>
        </authorList>
    </citation>
    <scope>NUCLEOTIDE SEQUENCE [LARGE SCALE GENOMIC DNA]</scope>
    <source>
        <strain evidence="1 2">JB380</strain>
    </source>
</reference>
<accession>A0A1R4HWN3</accession>
<sequence>MSKAVATKASTIMLTSATTITVDVPYTDPIQGAQTFQATWNLHKWEEYRSIVNAQQAGEKSDEDLIEDLVRIDGLKDSETKEEIAHCDELVDAVMSVTFMRRPLILSWFAAQEGRSQAAAKN</sequence>
<comment type="caution">
    <text evidence="1">The sequence shown here is derived from an EMBL/GenBank/DDBJ whole genome shotgun (WGS) entry which is preliminary data.</text>
</comment>
<dbReference type="Proteomes" id="UP000196331">
    <property type="component" value="Unassembled WGS sequence"/>
</dbReference>
<dbReference type="EMBL" id="FUKM01000023">
    <property type="protein sequence ID" value="SJN11573.1"/>
    <property type="molecule type" value="Genomic_DNA"/>
</dbReference>
<dbReference type="OrthoDB" id="6169037at2"/>
<protein>
    <submittedName>
        <fullName evidence="1">Uncharacterized protein</fullName>
    </submittedName>
</protein>
<organism evidence="1 2">
    <name type="scientific">Halomonas citrativorans</name>
    <dbReference type="NCBI Taxonomy" id="2742612"/>
    <lineage>
        <taxon>Bacteria</taxon>
        <taxon>Pseudomonadati</taxon>
        <taxon>Pseudomonadota</taxon>
        <taxon>Gammaproteobacteria</taxon>
        <taxon>Oceanospirillales</taxon>
        <taxon>Halomonadaceae</taxon>
        <taxon>Halomonas</taxon>
    </lineage>
</organism>
<evidence type="ECO:0000313" key="1">
    <source>
        <dbReference type="EMBL" id="SJN11573.1"/>
    </source>
</evidence>
<dbReference type="RefSeq" id="WP_087107225.1">
    <property type="nucleotide sequence ID" value="NZ_FUKM01000023.1"/>
</dbReference>
<dbReference type="AlphaFoldDB" id="A0A1R4HWN3"/>
<name>A0A1R4HWN3_9GAMM</name>
<evidence type="ECO:0000313" key="2">
    <source>
        <dbReference type="Proteomes" id="UP000196331"/>
    </source>
</evidence>
<proteinExistence type="predicted"/>